<dbReference type="RefSeq" id="WP_202920227.1">
    <property type="nucleotide sequence ID" value="NZ_CP036273.1"/>
</dbReference>
<protein>
    <submittedName>
        <fullName evidence="1">Uncharacterized protein</fullName>
    </submittedName>
</protein>
<keyword evidence="2" id="KW-1185">Reference proteome</keyword>
<dbReference type="AlphaFoldDB" id="A0A517XWD6"/>
<organism evidence="1 2">
    <name type="scientific">Urbifossiella limnaea</name>
    <dbReference type="NCBI Taxonomy" id="2528023"/>
    <lineage>
        <taxon>Bacteria</taxon>
        <taxon>Pseudomonadati</taxon>
        <taxon>Planctomycetota</taxon>
        <taxon>Planctomycetia</taxon>
        <taxon>Gemmatales</taxon>
        <taxon>Gemmataceae</taxon>
        <taxon>Urbifossiella</taxon>
    </lineage>
</organism>
<evidence type="ECO:0000313" key="2">
    <source>
        <dbReference type="Proteomes" id="UP000319576"/>
    </source>
</evidence>
<gene>
    <name evidence="1" type="ORF">ETAA1_37930</name>
</gene>
<name>A0A517XWD6_9BACT</name>
<dbReference type="KEGG" id="uli:ETAA1_37930"/>
<accession>A0A517XWD6</accession>
<dbReference type="Proteomes" id="UP000319576">
    <property type="component" value="Chromosome"/>
</dbReference>
<proteinExistence type="predicted"/>
<sequence>MPDPSFHTTRLGDPIDRIRAAASAARDRWAASHREVVACRSDHDRPTAPGTALPAA</sequence>
<evidence type="ECO:0000313" key="1">
    <source>
        <dbReference type="EMBL" id="QDU21820.1"/>
    </source>
</evidence>
<dbReference type="EMBL" id="CP036273">
    <property type="protein sequence ID" value="QDU21820.1"/>
    <property type="molecule type" value="Genomic_DNA"/>
</dbReference>
<reference evidence="1 2" key="1">
    <citation type="submission" date="2019-02" db="EMBL/GenBank/DDBJ databases">
        <title>Deep-cultivation of Planctomycetes and their phenomic and genomic characterization uncovers novel biology.</title>
        <authorList>
            <person name="Wiegand S."/>
            <person name="Jogler M."/>
            <person name="Boedeker C."/>
            <person name="Pinto D."/>
            <person name="Vollmers J."/>
            <person name="Rivas-Marin E."/>
            <person name="Kohn T."/>
            <person name="Peeters S.H."/>
            <person name="Heuer A."/>
            <person name="Rast P."/>
            <person name="Oberbeckmann S."/>
            <person name="Bunk B."/>
            <person name="Jeske O."/>
            <person name="Meyerdierks A."/>
            <person name="Storesund J.E."/>
            <person name="Kallscheuer N."/>
            <person name="Luecker S."/>
            <person name="Lage O.M."/>
            <person name="Pohl T."/>
            <person name="Merkel B.J."/>
            <person name="Hornburger P."/>
            <person name="Mueller R.-W."/>
            <person name="Bruemmer F."/>
            <person name="Labrenz M."/>
            <person name="Spormann A.M."/>
            <person name="Op den Camp H."/>
            <person name="Overmann J."/>
            <person name="Amann R."/>
            <person name="Jetten M.S.M."/>
            <person name="Mascher T."/>
            <person name="Medema M.H."/>
            <person name="Devos D.P."/>
            <person name="Kaster A.-K."/>
            <person name="Ovreas L."/>
            <person name="Rohde M."/>
            <person name="Galperin M.Y."/>
            <person name="Jogler C."/>
        </authorList>
    </citation>
    <scope>NUCLEOTIDE SEQUENCE [LARGE SCALE GENOMIC DNA]</scope>
    <source>
        <strain evidence="1 2">ETA_A1</strain>
    </source>
</reference>